<evidence type="ECO:0000313" key="6">
    <source>
        <dbReference type="EMBL" id="SMG15558.1"/>
    </source>
</evidence>
<dbReference type="GO" id="GO:0003700">
    <property type="term" value="F:DNA-binding transcription factor activity"/>
    <property type="evidence" value="ECO:0007669"/>
    <property type="project" value="TreeGrafter"/>
</dbReference>
<protein>
    <submittedName>
        <fullName evidence="6">Transcriptional regulator, TetR family</fullName>
    </submittedName>
</protein>
<dbReference type="Proteomes" id="UP000193244">
    <property type="component" value="Unassembled WGS sequence"/>
</dbReference>
<dbReference type="SUPFAM" id="SSF46689">
    <property type="entry name" value="Homeodomain-like"/>
    <property type="match status" value="1"/>
</dbReference>
<name>A0A1X7ILW8_9MICO</name>
<dbReference type="PRINTS" id="PR00455">
    <property type="entry name" value="HTHTETR"/>
</dbReference>
<dbReference type="InterPro" id="IPR009057">
    <property type="entry name" value="Homeodomain-like_sf"/>
</dbReference>
<evidence type="ECO:0000256" key="3">
    <source>
        <dbReference type="ARBA" id="ARBA00023163"/>
    </source>
</evidence>
<dbReference type="PANTHER" id="PTHR30055">
    <property type="entry name" value="HTH-TYPE TRANSCRIPTIONAL REGULATOR RUTR"/>
    <property type="match status" value="1"/>
</dbReference>
<evidence type="ECO:0000256" key="1">
    <source>
        <dbReference type="ARBA" id="ARBA00023015"/>
    </source>
</evidence>
<dbReference type="STRING" id="150121.SAMN06296010_0625"/>
<gene>
    <name evidence="6" type="ORF">SAMN06296010_0625</name>
</gene>
<dbReference type="GO" id="GO:0000976">
    <property type="term" value="F:transcription cis-regulatory region binding"/>
    <property type="evidence" value="ECO:0007669"/>
    <property type="project" value="TreeGrafter"/>
</dbReference>
<evidence type="ECO:0000256" key="2">
    <source>
        <dbReference type="ARBA" id="ARBA00023125"/>
    </source>
</evidence>
<proteinExistence type="predicted"/>
<dbReference type="AlphaFoldDB" id="A0A1X7ILW8"/>
<reference evidence="7" key="1">
    <citation type="submission" date="2017-04" db="EMBL/GenBank/DDBJ databases">
        <authorList>
            <person name="Varghese N."/>
            <person name="Submissions S."/>
        </authorList>
    </citation>
    <scope>NUCLEOTIDE SEQUENCE [LARGE SCALE GENOMIC DNA]</scope>
    <source>
        <strain evidence="7">VKM Ac-2510</strain>
    </source>
</reference>
<sequence>MSSVTNDTPSDPPIRERMPAAERRELILGHASAVFGRRGYSGTTTEQIAQAAGISQPYVVRMFGTKEKLFVEVMERALGKLIVAFREIIRLRDSGEIASNELGARLGQAYVDLIEDRGILMSLMQGFIQGHDDVIGRRARAGFLEIYRLLRDEAGIPADDVRGFLADGMLINTLLAIGMPDNFEGDEAATELMTLSFGAKLDAVLCVASEQSTRPV</sequence>
<evidence type="ECO:0000259" key="5">
    <source>
        <dbReference type="PROSITE" id="PS50977"/>
    </source>
</evidence>
<accession>A0A1X7ILW8</accession>
<dbReference type="Pfam" id="PF00440">
    <property type="entry name" value="TetR_N"/>
    <property type="match status" value="1"/>
</dbReference>
<dbReference type="EMBL" id="FXAY01000001">
    <property type="protein sequence ID" value="SMG15558.1"/>
    <property type="molecule type" value="Genomic_DNA"/>
</dbReference>
<evidence type="ECO:0000256" key="4">
    <source>
        <dbReference type="PROSITE-ProRule" id="PRU00335"/>
    </source>
</evidence>
<organism evidence="6 7">
    <name type="scientific">Agreia pratensis</name>
    <dbReference type="NCBI Taxonomy" id="150121"/>
    <lineage>
        <taxon>Bacteria</taxon>
        <taxon>Bacillati</taxon>
        <taxon>Actinomycetota</taxon>
        <taxon>Actinomycetes</taxon>
        <taxon>Micrococcales</taxon>
        <taxon>Microbacteriaceae</taxon>
        <taxon>Agreia</taxon>
    </lineage>
</organism>
<keyword evidence="3" id="KW-0804">Transcription</keyword>
<dbReference type="InterPro" id="IPR050109">
    <property type="entry name" value="HTH-type_TetR-like_transc_reg"/>
</dbReference>
<keyword evidence="1" id="KW-0805">Transcription regulation</keyword>
<dbReference type="PROSITE" id="PS50977">
    <property type="entry name" value="HTH_TETR_2"/>
    <property type="match status" value="1"/>
</dbReference>
<evidence type="ECO:0000313" key="7">
    <source>
        <dbReference type="Proteomes" id="UP000193244"/>
    </source>
</evidence>
<dbReference type="InterPro" id="IPR001647">
    <property type="entry name" value="HTH_TetR"/>
</dbReference>
<keyword evidence="2 4" id="KW-0238">DNA-binding</keyword>
<feature type="DNA-binding region" description="H-T-H motif" evidence="4">
    <location>
        <begin position="44"/>
        <end position="63"/>
    </location>
</feature>
<feature type="domain" description="HTH tetR-type" evidence="5">
    <location>
        <begin position="21"/>
        <end position="81"/>
    </location>
</feature>
<dbReference type="Gene3D" id="1.10.357.10">
    <property type="entry name" value="Tetracycline Repressor, domain 2"/>
    <property type="match status" value="1"/>
</dbReference>
<keyword evidence="7" id="KW-1185">Reference proteome</keyword>
<dbReference type="PANTHER" id="PTHR30055:SF234">
    <property type="entry name" value="HTH-TYPE TRANSCRIPTIONAL REGULATOR BETI"/>
    <property type="match status" value="1"/>
</dbReference>
<dbReference type="OrthoDB" id="3691941at2"/>